<dbReference type="RefSeq" id="WP_259625882.1">
    <property type="nucleotide sequence ID" value="NZ_JANYMP010000013.1"/>
</dbReference>
<protein>
    <submittedName>
        <fullName evidence="2">Uncharacterized protein</fullName>
    </submittedName>
</protein>
<keyword evidence="3" id="KW-1185">Reference proteome</keyword>
<name>A0A9X3A264_9PSEU</name>
<proteinExistence type="predicted"/>
<reference evidence="2" key="1">
    <citation type="submission" date="2022-08" db="EMBL/GenBank/DDBJ databases">
        <authorList>
            <person name="Tistechok S."/>
            <person name="Samborskyy M."/>
            <person name="Roman I."/>
        </authorList>
    </citation>
    <scope>NUCLEOTIDE SEQUENCE</scope>
    <source>
        <strain evidence="2">DSM 103496</strain>
    </source>
</reference>
<evidence type="ECO:0000256" key="1">
    <source>
        <dbReference type="SAM" id="Phobius"/>
    </source>
</evidence>
<evidence type="ECO:0000313" key="3">
    <source>
        <dbReference type="Proteomes" id="UP001141259"/>
    </source>
</evidence>
<organism evidence="2 3">
    <name type="scientific">Umezawaea endophytica</name>
    <dbReference type="NCBI Taxonomy" id="1654476"/>
    <lineage>
        <taxon>Bacteria</taxon>
        <taxon>Bacillati</taxon>
        <taxon>Actinomycetota</taxon>
        <taxon>Actinomycetes</taxon>
        <taxon>Pseudonocardiales</taxon>
        <taxon>Pseudonocardiaceae</taxon>
        <taxon>Umezawaea</taxon>
    </lineage>
</organism>
<sequence>MRTELRNMTVATTAAVGLISAIGANTLSAAIDPEWARKNIWPLGIGVFLFVVCTAVWLHRWRPGSRFLGARAVAAVDTGDGIMEVVVATRSGTVLAMGYADNGTWSKWTDLRVDRMSWDVTAVVPTNHVVEYYAVDTEGAVRMARRDHGQLSAWHVVPLVLPSERIIRIASASFAPKHRELFCITDTGRSLHAWKWDGQPWSSWHDAGAPGSIDVAGCSPKNDVLEHFAVDRDGTVWQRWYADQQWERWHNWGRPGSPAKAVTSFRKATDFQEMFVVGKSGDLGHQWHSGSEGWSGWRQMDTPPSGLDDVAAGTTSAHNLCCIGLDKNGELWLRSWSGEWSQWRAIPMPR</sequence>
<keyword evidence="1" id="KW-1133">Transmembrane helix</keyword>
<dbReference type="AlphaFoldDB" id="A0A9X3A264"/>
<comment type="caution">
    <text evidence="2">The sequence shown here is derived from an EMBL/GenBank/DDBJ whole genome shotgun (WGS) entry which is preliminary data.</text>
</comment>
<feature type="transmembrane region" description="Helical" evidence="1">
    <location>
        <begin position="39"/>
        <end position="58"/>
    </location>
</feature>
<evidence type="ECO:0000313" key="2">
    <source>
        <dbReference type="EMBL" id="MCS7480389.1"/>
    </source>
</evidence>
<keyword evidence="1" id="KW-0472">Membrane</keyword>
<gene>
    <name evidence="2" type="ORF">NZH93_26335</name>
</gene>
<keyword evidence="1" id="KW-0812">Transmembrane</keyword>
<dbReference type="Proteomes" id="UP001141259">
    <property type="component" value="Unassembled WGS sequence"/>
</dbReference>
<accession>A0A9X3A264</accession>
<dbReference type="Gene3D" id="2.120.10.70">
    <property type="entry name" value="Fucose-specific lectin"/>
    <property type="match status" value="1"/>
</dbReference>
<dbReference type="SUPFAM" id="SSF89372">
    <property type="entry name" value="Fucose-specific lectin"/>
    <property type="match status" value="1"/>
</dbReference>
<dbReference type="EMBL" id="JANYMP010000013">
    <property type="protein sequence ID" value="MCS7480389.1"/>
    <property type="molecule type" value="Genomic_DNA"/>
</dbReference>